<keyword evidence="1" id="KW-0732">Signal</keyword>
<feature type="signal peptide" evidence="1">
    <location>
        <begin position="1"/>
        <end position="24"/>
    </location>
</feature>
<dbReference type="OrthoDB" id="25829at2"/>
<dbReference type="Proteomes" id="UP000321197">
    <property type="component" value="Unassembled WGS sequence"/>
</dbReference>
<comment type="caution">
    <text evidence="2">The sequence shown here is derived from an EMBL/GenBank/DDBJ whole genome shotgun (WGS) entry which is preliminary data.</text>
</comment>
<reference evidence="2 3" key="1">
    <citation type="submission" date="2019-07" db="EMBL/GenBank/DDBJ databases">
        <title>Whole genome shotgun sequence of Meiothermus hypogaeus NBRC 106114.</title>
        <authorList>
            <person name="Hosoyama A."/>
            <person name="Uohara A."/>
            <person name="Ohji S."/>
            <person name="Ichikawa N."/>
        </authorList>
    </citation>
    <scope>NUCLEOTIDE SEQUENCE [LARGE SCALE GENOMIC DNA]</scope>
    <source>
        <strain evidence="2 3">NBRC 106114</strain>
    </source>
</reference>
<organism evidence="2 3">
    <name type="scientific">Meiothermus hypogaeus NBRC 106114</name>
    <dbReference type="NCBI Taxonomy" id="1227553"/>
    <lineage>
        <taxon>Bacteria</taxon>
        <taxon>Thermotogati</taxon>
        <taxon>Deinococcota</taxon>
        <taxon>Deinococci</taxon>
        <taxon>Thermales</taxon>
        <taxon>Thermaceae</taxon>
        <taxon>Meiothermus</taxon>
    </lineage>
</organism>
<sequence length="191" mass="19481">MKGNNLKFFFLGAALVATGLWAMAVTIPNTFTSGEALSAAKLNANFAALKTAVDALEAAVPGKQNRISGTCSEGRYIRSVNADGTVVCGNPGAFGQVREDGSLRGGALNVAAVTKGTGEYCITFTVPLSQGQLETAQVTLAGDVSSGVLFPRVNNGQAGFTLSCPSGLQVVLTTAAGTKTDGRFSFSVPPQ</sequence>
<accession>A0A511R4A7</accession>
<evidence type="ECO:0000313" key="2">
    <source>
        <dbReference type="EMBL" id="GEM83722.1"/>
    </source>
</evidence>
<dbReference type="AlphaFoldDB" id="A0A511R4A7"/>
<dbReference type="RefSeq" id="WP_147075408.1">
    <property type="nucleotide sequence ID" value="NZ_BJXL01000058.1"/>
</dbReference>
<name>A0A511R4A7_9DEIN</name>
<dbReference type="EMBL" id="BJXL01000058">
    <property type="protein sequence ID" value="GEM83722.1"/>
    <property type="molecule type" value="Genomic_DNA"/>
</dbReference>
<feature type="chain" id="PRO_5022091656" evidence="1">
    <location>
        <begin position="25"/>
        <end position="191"/>
    </location>
</feature>
<proteinExistence type="predicted"/>
<evidence type="ECO:0000313" key="3">
    <source>
        <dbReference type="Proteomes" id="UP000321197"/>
    </source>
</evidence>
<evidence type="ECO:0000256" key="1">
    <source>
        <dbReference type="SAM" id="SignalP"/>
    </source>
</evidence>
<protein>
    <submittedName>
        <fullName evidence="2">Uncharacterized protein</fullName>
    </submittedName>
</protein>
<gene>
    <name evidence="2" type="ORF">MHY01S_18880</name>
</gene>